<name>A0A0X1U806_ANAPI</name>
<dbReference type="KEGG" id="cpro:CPRO_14720"/>
<evidence type="ECO:0000313" key="3">
    <source>
        <dbReference type="Proteomes" id="UP000068026"/>
    </source>
</evidence>
<accession>A0A0X1U806</accession>
<reference evidence="4" key="4">
    <citation type="submission" date="2016-11" db="EMBL/GenBank/DDBJ databases">
        <authorList>
            <person name="Jaros S."/>
            <person name="Januszkiewicz K."/>
            <person name="Wedrychowicz H."/>
        </authorList>
    </citation>
    <scope>NUCLEOTIDE SEQUENCE [LARGE SCALE GENOMIC DNA]</scope>
    <source>
        <strain evidence="4">DSM 1682</strain>
    </source>
</reference>
<evidence type="ECO:0000313" key="1">
    <source>
        <dbReference type="EMBL" id="AMJ41065.1"/>
    </source>
</evidence>
<proteinExistence type="predicted"/>
<reference evidence="2" key="3">
    <citation type="submission" date="2016-11" db="EMBL/GenBank/DDBJ databases">
        <authorList>
            <person name="Varghese N."/>
            <person name="Submissions S."/>
        </authorList>
    </citation>
    <scope>NUCLEOTIDE SEQUENCE</scope>
    <source>
        <strain evidence="2">DSM 1682</strain>
    </source>
</reference>
<gene>
    <name evidence="1" type="ORF">CPRO_14720</name>
    <name evidence="2" type="ORF">SAMN02745151_01283</name>
</gene>
<protein>
    <submittedName>
        <fullName evidence="2">Uncharacterized protein</fullName>
    </submittedName>
</protein>
<dbReference type="RefSeq" id="WP_066049664.1">
    <property type="nucleotide sequence ID" value="NZ_CP014223.1"/>
</dbReference>
<reference evidence="1 3" key="1">
    <citation type="journal article" date="2016" name="Genome Announc.">
        <title>Complete Genome Sequence of the Amino Acid-Fermenting Clostridium propionicum X2 (DSM 1682).</title>
        <authorList>
            <person name="Poehlein A."/>
            <person name="Schlien K."/>
            <person name="Chowdhury N.P."/>
            <person name="Gottschalk G."/>
            <person name="Buckel W."/>
            <person name="Daniel R."/>
        </authorList>
    </citation>
    <scope>NUCLEOTIDE SEQUENCE [LARGE SCALE GENOMIC DNA]</scope>
    <source>
        <strain evidence="1 3">X2</strain>
    </source>
</reference>
<dbReference type="Proteomes" id="UP000184204">
    <property type="component" value="Unassembled WGS sequence"/>
</dbReference>
<keyword evidence="3" id="KW-1185">Reference proteome</keyword>
<dbReference type="EMBL" id="CP014223">
    <property type="protein sequence ID" value="AMJ41065.1"/>
    <property type="molecule type" value="Genomic_DNA"/>
</dbReference>
<dbReference type="OrthoDB" id="2456308at2"/>
<dbReference type="Proteomes" id="UP000068026">
    <property type="component" value="Chromosome"/>
</dbReference>
<sequence length="87" mass="10570">MDYSYLDMLRHLENGREIEFVYSGHYYAIINGSRKWFFYMDQQITEICEFEEKRQLIEKVGSIILQNETLESVINKKRYDEGTLYIL</sequence>
<dbReference type="EMBL" id="FQUA01000004">
    <property type="protein sequence ID" value="SHE62631.1"/>
    <property type="molecule type" value="Genomic_DNA"/>
</dbReference>
<evidence type="ECO:0000313" key="2">
    <source>
        <dbReference type="EMBL" id="SHE62631.1"/>
    </source>
</evidence>
<dbReference type="AlphaFoldDB" id="A0A0X1U806"/>
<organism evidence="2 4">
    <name type="scientific">Anaerotignum propionicum DSM 1682</name>
    <dbReference type="NCBI Taxonomy" id="991789"/>
    <lineage>
        <taxon>Bacteria</taxon>
        <taxon>Bacillati</taxon>
        <taxon>Bacillota</taxon>
        <taxon>Clostridia</taxon>
        <taxon>Lachnospirales</taxon>
        <taxon>Anaerotignaceae</taxon>
        <taxon>Anaerotignum</taxon>
    </lineage>
</organism>
<reference evidence="3" key="2">
    <citation type="submission" date="2016-01" db="EMBL/GenBank/DDBJ databases">
        <authorList>
            <person name="Poehlein A."/>
            <person name="Schlien K."/>
            <person name="Gottschalk G."/>
            <person name="Buckel W."/>
            <person name="Daniel R."/>
        </authorList>
    </citation>
    <scope>NUCLEOTIDE SEQUENCE [LARGE SCALE GENOMIC DNA]</scope>
    <source>
        <strain evidence="3">X2</strain>
    </source>
</reference>
<evidence type="ECO:0000313" key="4">
    <source>
        <dbReference type="Proteomes" id="UP000184204"/>
    </source>
</evidence>